<dbReference type="RefSeq" id="WP_146286266.1">
    <property type="nucleotide sequence ID" value="NZ_BMLP01000021.1"/>
</dbReference>
<dbReference type="AlphaFoldDB" id="A0A917YMU2"/>
<name>A0A917YMU2_9RHOB</name>
<accession>A0A917YMU2</accession>
<dbReference type="OrthoDB" id="7876519at2"/>
<protein>
    <submittedName>
        <fullName evidence="2">Uncharacterized protein</fullName>
    </submittedName>
</protein>
<evidence type="ECO:0000256" key="1">
    <source>
        <dbReference type="SAM" id="Coils"/>
    </source>
</evidence>
<evidence type="ECO:0000313" key="2">
    <source>
        <dbReference type="EMBL" id="GGO39296.1"/>
    </source>
</evidence>
<proteinExistence type="predicted"/>
<feature type="coiled-coil region" evidence="1">
    <location>
        <begin position="17"/>
        <end position="80"/>
    </location>
</feature>
<organism evidence="2 3">
    <name type="scientific">Gemmobacter aquaticus</name>
    <dbReference type="NCBI Taxonomy" id="490185"/>
    <lineage>
        <taxon>Bacteria</taxon>
        <taxon>Pseudomonadati</taxon>
        <taxon>Pseudomonadota</taxon>
        <taxon>Alphaproteobacteria</taxon>
        <taxon>Rhodobacterales</taxon>
        <taxon>Paracoccaceae</taxon>
        <taxon>Gemmobacter</taxon>
    </lineage>
</organism>
<sequence>MARERKRHVKADEVAAKAAVERSYNRASDELARLETALQVAARLVVQDPIYAPIFRRLEREIALEKAARAEDVIERARALIAQNEIGTSNSAA</sequence>
<comment type="caution">
    <text evidence="2">The sequence shown here is derived from an EMBL/GenBank/DDBJ whole genome shotgun (WGS) entry which is preliminary data.</text>
</comment>
<gene>
    <name evidence="2" type="ORF">GCM10010991_37860</name>
</gene>
<dbReference type="EMBL" id="BMLP01000021">
    <property type="protein sequence ID" value="GGO39296.1"/>
    <property type="molecule type" value="Genomic_DNA"/>
</dbReference>
<keyword evidence="3" id="KW-1185">Reference proteome</keyword>
<keyword evidence="1" id="KW-0175">Coiled coil</keyword>
<reference evidence="2 3" key="1">
    <citation type="journal article" date="2014" name="Int. J. Syst. Evol. Microbiol.">
        <title>Complete genome sequence of Corynebacterium casei LMG S-19264T (=DSM 44701T), isolated from a smear-ripened cheese.</title>
        <authorList>
            <consortium name="US DOE Joint Genome Institute (JGI-PGF)"/>
            <person name="Walter F."/>
            <person name="Albersmeier A."/>
            <person name="Kalinowski J."/>
            <person name="Ruckert C."/>
        </authorList>
    </citation>
    <scope>NUCLEOTIDE SEQUENCE [LARGE SCALE GENOMIC DNA]</scope>
    <source>
        <strain evidence="2 3">CGMCC 1.7029</strain>
    </source>
</reference>
<evidence type="ECO:0000313" key="3">
    <source>
        <dbReference type="Proteomes" id="UP000598196"/>
    </source>
</evidence>
<dbReference type="Proteomes" id="UP000598196">
    <property type="component" value="Unassembled WGS sequence"/>
</dbReference>